<keyword evidence="3" id="KW-0235">DNA replication</keyword>
<evidence type="ECO:0000256" key="1">
    <source>
        <dbReference type="ARBA" id="ARBA00022679"/>
    </source>
</evidence>
<keyword evidence="2" id="KW-0548">Nucleotidyltransferase</keyword>
<dbReference type="PANTHER" id="PTHR30231">
    <property type="entry name" value="DNA POLYMERASE III SUBUNIT EPSILON"/>
    <property type="match status" value="1"/>
</dbReference>
<evidence type="ECO:0000256" key="5">
    <source>
        <dbReference type="ARBA" id="ARBA00022741"/>
    </source>
</evidence>
<dbReference type="FunFam" id="3.30.420.10:FF:000045">
    <property type="entry name" value="3'-5' exonuclease DinG"/>
    <property type="match status" value="1"/>
</dbReference>
<dbReference type="GO" id="GO:0003887">
    <property type="term" value="F:DNA-directed DNA polymerase activity"/>
    <property type="evidence" value="ECO:0007669"/>
    <property type="project" value="UniProtKB-KW"/>
</dbReference>
<evidence type="ECO:0000256" key="11">
    <source>
        <dbReference type="RuleBase" id="RU364106"/>
    </source>
</evidence>
<dbReference type="AlphaFoldDB" id="A0A415ETD9"/>
<evidence type="ECO:0000313" key="13">
    <source>
        <dbReference type="EMBL" id="RHK06568.1"/>
    </source>
</evidence>
<dbReference type="Gene3D" id="3.40.50.300">
    <property type="entry name" value="P-loop containing nucleotide triphosphate hydrolases"/>
    <property type="match status" value="2"/>
</dbReference>
<dbReference type="HAMAP" id="MF_02206">
    <property type="entry name" value="DinG_exonucl"/>
    <property type="match status" value="1"/>
</dbReference>
<keyword evidence="6 10" id="KW-0378">Hydrolase</keyword>
<feature type="domain" description="Helicase ATP-binding" evidence="12">
    <location>
        <begin position="241"/>
        <end position="528"/>
    </location>
</feature>
<dbReference type="SUPFAM" id="SSF52540">
    <property type="entry name" value="P-loop containing nucleoside triphosphate hydrolases"/>
    <property type="match status" value="1"/>
</dbReference>
<dbReference type="GO" id="GO:0004386">
    <property type="term" value="F:helicase activity"/>
    <property type="evidence" value="ECO:0007669"/>
    <property type="project" value="InterPro"/>
</dbReference>
<evidence type="ECO:0000313" key="14">
    <source>
        <dbReference type="Proteomes" id="UP000286288"/>
    </source>
</evidence>
<comment type="caution">
    <text evidence="13">The sequence shown here is derived from an EMBL/GenBank/DDBJ whole genome shotgun (WGS) entry which is preliminary data.</text>
</comment>
<dbReference type="PANTHER" id="PTHR30231:SF41">
    <property type="entry name" value="DNA POLYMERASE III SUBUNIT EPSILON"/>
    <property type="match status" value="1"/>
</dbReference>
<dbReference type="EMBL" id="QRMZ01000009">
    <property type="protein sequence ID" value="RHK06568.1"/>
    <property type="molecule type" value="Genomic_DNA"/>
</dbReference>
<dbReference type="InterPro" id="IPR006555">
    <property type="entry name" value="ATP-dep_Helicase_C"/>
</dbReference>
<dbReference type="InterPro" id="IPR036397">
    <property type="entry name" value="RNaseH_sf"/>
</dbReference>
<dbReference type="SUPFAM" id="SSF53098">
    <property type="entry name" value="Ribonuclease H-like"/>
    <property type="match status" value="1"/>
</dbReference>
<dbReference type="Pfam" id="PF13307">
    <property type="entry name" value="Helicase_C_2"/>
    <property type="match status" value="1"/>
</dbReference>
<evidence type="ECO:0000256" key="3">
    <source>
        <dbReference type="ARBA" id="ARBA00022705"/>
    </source>
</evidence>
<keyword evidence="8 10" id="KW-0067">ATP-binding</keyword>
<dbReference type="InterPro" id="IPR013520">
    <property type="entry name" value="Ribonucl_H"/>
</dbReference>
<evidence type="ECO:0000256" key="9">
    <source>
        <dbReference type="ARBA" id="ARBA00022932"/>
    </source>
</evidence>
<dbReference type="GO" id="GO:0008408">
    <property type="term" value="F:3'-5' exonuclease activity"/>
    <property type="evidence" value="ECO:0007669"/>
    <property type="project" value="UniProtKB-UniRule"/>
</dbReference>
<dbReference type="InterPro" id="IPR012337">
    <property type="entry name" value="RNaseH-like_sf"/>
</dbReference>
<evidence type="ECO:0000256" key="4">
    <source>
        <dbReference type="ARBA" id="ARBA00022722"/>
    </source>
</evidence>
<dbReference type="PROSITE" id="PS51193">
    <property type="entry name" value="HELICASE_ATP_BIND_2"/>
    <property type="match status" value="1"/>
</dbReference>
<dbReference type="NCBIfam" id="TIGR00573">
    <property type="entry name" value="dnaq"/>
    <property type="match status" value="1"/>
</dbReference>
<dbReference type="NCBIfam" id="TIGR01407">
    <property type="entry name" value="dinG_rel"/>
    <property type="match status" value="1"/>
</dbReference>
<feature type="short sequence motif" description="DEAH box" evidence="10">
    <location>
        <begin position="455"/>
        <end position="458"/>
    </location>
</feature>
<dbReference type="SMART" id="SM00479">
    <property type="entry name" value="EXOIII"/>
    <property type="match status" value="1"/>
</dbReference>
<keyword evidence="9" id="KW-0239">DNA-directed DNA polymerase</keyword>
<accession>A0A415ETD9</accession>
<dbReference type="InterPro" id="IPR014013">
    <property type="entry name" value="Helic_SF1/SF2_ATP-bd_DinG/Rad3"/>
</dbReference>
<keyword evidence="4 10" id="KW-0540">Nuclease</keyword>
<evidence type="ECO:0000256" key="10">
    <source>
        <dbReference type="HAMAP-Rule" id="MF_02206"/>
    </source>
</evidence>
<dbReference type="Proteomes" id="UP000286288">
    <property type="component" value="Unassembled WGS sequence"/>
</dbReference>
<evidence type="ECO:0000256" key="8">
    <source>
        <dbReference type="ARBA" id="ARBA00022840"/>
    </source>
</evidence>
<comment type="function">
    <text evidence="10 11">3'-5' exonuclease.</text>
</comment>
<keyword evidence="1" id="KW-0808">Transferase</keyword>
<evidence type="ECO:0000256" key="2">
    <source>
        <dbReference type="ARBA" id="ARBA00022695"/>
    </source>
</evidence>
<dbReference type="GO" id="GO:0003677">
    <property type="term" value="F:DNA binding"/>
    <property type="evidence" value="ECO:0007669"/>
    <property type="project" value="InterPro"/>
</dbReference>
<dbReference type="SMART" id="SM00491">
    <property type="entry name" value="HELICc2"/>
    <property type="match status" value="1"/>
</dbReference>
<dbReference type="InterPro" id="IPR027417">
    <property type="entry name" value="P-loop_NTPase"/>
</dbReference>
<name>A0A415ETD9_ENTCA</name>
<sequence length="918" mass="105752">MKPIYAVVDLETTGTDSTIDRIIQFGCVLVQDGKIINRFAADINPDRRISKQIQRLTHITNQQVSKAPYFEDIADTIYNLLSNTIFVAHNIYFDYHFLSNEFVRCGLPPLSIPGIDTVELAQVFLPTESSFRLGDLADSIGFRHDNPHQADSDAEVTAALFLYIEAIMRQLPRTTLKQIALLSGQMGMQTSEYIHGILKEKGPELAEDFEVIDGVVLRKKTVPLFEATHFQETYPKVKTEKEQRFGEHLIYRKQQARLMNAVYTHYTQPEKNLIIEAETGMGKTIGYLFPAAYLATPENPLIVSTSSILLQNQIISKDIPLVNQVLQQPLQAVLVKSHRHYIDLQRFKATLDQPVEQKQYAQYQMGILVWLTKTETGDFDELNLVRLDHPLFADIRHRGVDFLAKDQPFYEQDFVRHLYRRMAQSNVLIVNHAFLMQENRRAQPLLPTSDYLLIDEAQQLPQQAEGFSQHVFDSAHFKRQFLQLNEEGLFEEIAQIITEDDFLQRMFSLYRNALSVLVETQEQYFRTLSIDAPELQVVQHHDLYDGSLEQDKLHQKLSLYYQEINEIQQQLRQRFELTNDRWYARQRIVIARLFDFFSQMDAQEQTVTAWLTWWHPRYVHWLKKHPQSGNAVIELADLEGHSIVESTWYQRYQHIIYLGGTLKIPGNKEYFAHQIGLTDVPVKTIPAFYDYSKQTRLYVIKKGLSIQQASAAEYADYLVEALVPILFDNPQPALVLFTAHETLKNVYDRLNKKALHYGREIVAQGTGGTREKILKKFLLAENGILLGTSSFWEGVDLPGQALKIAVVTRLPFENPKQPMVQARHAFLEAEGIDSFKEDALPKAILRLRQALGRLIRSEEDTGVMVVLDRRLLSTKYGKRMVKGLPKNLPLIEASPTEIAEDIQHFFAQEEKAAADFEK</sequence>
<dbReference type="EC" id="3.1.-.-" evidence="10 11"/>
<evidence type="ECO:0000256" key="6">
    <source>
        <dbReference type="ARBA" id="ARBA00022801"/>
    </source>
</evidence>
<dbReference type="CDD" id="cd06127">
    <property type="entry name" value="DEDDh"/>
    <property type="match status" value="1"/>
</dbReference>
<dbReference type="GO" id="GO:0005524">
    <property type="term" value="F:ATP binding"/>
    <property type="evidence" value="ECO:0007669"/>
    <property type="project" value="UniProtKB-UniRule"/>
</dbReference>
<dbReference type="Gene3D" id="3.30.420.10">
    <property type="entry name" value="Ribonuclease H-like superfamily/Ribonuclease H"/>
    <property type="match status" value="1"/>
</dbReference>
<protein>
    <recommendedName>
        <fullName evidence="10 11">3'-5' exonuclease DinG</fullName>
        <ecNumber evidence="10 11">3.1.-.-</ecNumber>
    </recommendedName>
</protein>
<evidence type="ECO:0000256" key="7">
    <source>
        <dbReference type="ARBA" id="ARBA00022839"/>
    </source>
</evidence>
<dbReference type="InterPro" id="IPR006310">
    <property type="entry name" value="DinG"/>
</dbReference>
<evidence type="ECO:0000259" key="12">
    <source>
        <dbReference type="PROSITE" id="PS51193"/>
    </source>
</evidence>
<keyword evidence="5 10" id="KW-0547">Nucleotide-binding</keyword>
<reference evidence="13 14" key="1">
    <citation type="submission" date="2018-08" db="EMBL/GenBank/DDBJ databases">
        <title>A genome reference for cultivated species of the human gut microbiota.</title>
        <authorList>
            <person name="Zou Y."/>
            <person name="Xue W."/>
            <person name="Luo G."/>
        </authorList>
    </citation>
    <scope>NUCLEOTIDE SEQUENCE [LARGE SCALE GENOMIC DNA]</scope>
    <source>
        <strain evidence="13 14">AF48-16</strain>
    </source>
</reference>
<gene>
    <name evidence="10 11" type="primary">dinG</name>
    <name evidence="13" type="ORF">DW084_08450</name>
</gene>
<comment type="similarity">
    <text evidence="10 11">Belongs to the helicase family. DinG subfamily. Type 2 sub-subfamily.</text>
</comment>
<proteinExistence type="inferred from homology"/>
<dbReference type="GO" id="GO:0045004">
    <property type="term" value="P:DNA replication proofreading"/>
    <property type="evidence" value="ECO:0007669"/>
    <property type="project" value="TreeGrafter"/>
</dbReference>
<keyword evidence="7 10" id="KW-0269">Exonuclease</keyword>
<dbReference type="InterPro" id="IPR006054">
    <property type="entry name" value="DnaQ"/>
</dbReference>
<dbReference type="Pfam" id="PF00929">
    <property type="entry name" value="RNase_T"/>
    <property type="match status" value="1"/>
</dbReference>
<dbReference type="GO" id="GO:0016818">
    <property type="term" value="F:hydrolase activity, acting on acid anhydrides, in phosphorus-containing anhydrides"/>
    <property type="evidence" value="ECO:0007669"/>
    <property type="project" value="InterPro"/>
</dbReference>
<dbReference type="GO" id="GO:0005829">
    <property type="term" value="C:cytosol"/>
    <property type="evidence" value="ECO:0007669"/>
    <property type="project" value="TreeGrafter"/>
</dbReference>
<organism evidence="13 14">
    <name type="scientific">Enterococcus casseliflavus</name>
    <name type="common">Enterococcus flavescens</name>
    <dbReference type="NCBI Taxonomy" id="37734"/>
    <lineage>
        <taxon>Bacteria</taxon>
        <taxon>Bacillati</taxon>
        <taxon>Bacillota</taxon>
        <taxon>Bacilli</taxon>
        <taxon>Lactobacillales</taxon>
        <taxon>Enterococcaceae</taxon>
        <taxon>Enterococcus</taxon>
    </lineage>
</organism>
<feature type="binding site" evidence="10">
    <location>
        <begin position="277"/>
        <end position="284"/>
    </location>
    <ligand>
        <name>ATP</name>
        <dbReference type="ChEBI" id="CHEBI:30616"/>
    </ligand>
</feature>